<dbReference type="EMBL" id="JBHFNT010000170">
    <property type="protein sequence ID" value="MFB2836698.1"/>
    <property type="molecule type" value="Genomic_DNA"/>
</dbReference>
<evidence type="ECO:0000313" key="3">
    <source>
        <dbReference type="EMBL" id="MFB2836698.1"/>
    </source>
</evidence>
<keyword evidence="2" id="KW-1133">Transmembrane helix</keyword>
<feature type="transmembrane region" description="Helical" evidence="2">
    <location>
        <begin position="402"/>
        <end position="421"/>
    </location>
</feature>
<organism evidence="3 4">
    <name type="scientific">Floridaenema evergladense BLCC-F167</name>
    <dbReference type="NCBI Taxonomy" id="3153639"/>
    <lineage>
        <taxon>Bacteria</taxon>
        <taxon>Bacillati</taxon>
        <taxon>Cyanobacteriota</taxon>
        <taxon>Cyanophyceae</taxon>
        <taxon>Oscillatoriophycideae</taxon>
        <taxon>Aerosakkonematales</taxon>
        <taxon>Aerosakkonemataceae</taxon>
        <taxon>Floridanema</taxon>
        <taxon>Floridanema evergladense</taxon>
    </lineage>
</organism>
<reference evidence="3 4" key="1">
    <citation type="submission" date="2024-09" db="EMBL/GenBank/DDBJ databases">
        <title>Floridaenema gen nov. (Aerosakkonemataceae, Aerosakkonematales ord. nov., Cyanobacteria) from benthic tropical and subtropical fresh waters, with the description of four new species.</title>
        <authorList>
            <person name="Moretto J.A."/>
            <person name="Berthold D.E."/>
            <person name="Lefler F.W."/>
            <person name="Huang I.-S."/>
            <person name="Laughinghouse H. IV."/>
        </authorList>
    </citation>
    <scope>NUCLEOTIDE SEQUENCE [LARGE SCALE GENOMIC DNA]</scope>
    <source>
        <strain evidence="3 4">BLCC-F167</strain>
    </source>
</reference>
<keyword evidence="2" id="KW-0472">Membrane</keyword>
<accession>A0ABV4WNM9</accession>
<sequence>MSDQADLVYYAVNVNLFAFTLQSGTDLDSQTPINEPPQTFKDKYESLLKNHYNQIFDFDRNPFPEFRQKFPESNKYELLNVKKSGKQFFSLSSQEKNLNPNKPKPLYRLLLYPQKISDSYALLINIFRPEDPSFDNVNLTEIPSFNPNQCLSLADEKHFLGQTFLITAYLNIPKPDKPEKLIPHAEKLLNKLLDDKYPDFYEAEKFLDGYILEFSRSRTSQTRVLVLFYFTNTTSEQLRKIYFDLPELFLYYHKITHVFQMSRQHYHQLDKLVQNQITSKSQLPDSLDLELLKTNLKELLKTAPQYTFQFRTLENAGNTINIHSGNYQRTLKRLQEEVNDNLEFFNRFVERESQTFALQIQADLNYSKPGAQLLDQAIASIRGLVEIEQAERDRNLQKTIQAVGFSIGAAGIVATSVPYWIKQNPGEILINKPFTSHSLNTFTLVLLLSFFTGLATWVIISVMINGKNWIAGVKHWFSSKIGNKKNQASLPSSANQPVQITSGQKEPEQKSISQNN</sequence>
<keyword evidence="4" id="KW-1185">Reference proteome</keyword>
<gene>
    <name evidence="3" type="ORF">ACE1CA_19380</name>
</gene>
<keyword evidence="2" id="KW-0812">Transmembrane</keyword>
<name>A0ABV4WNM9_9CYAN</name>
<dbReference type="Proteomes" id="UP001576780">
    <property type="component" value="Unassembled WGS sequence"/>
</dbReference>
<proteinExistence type="predicted"/>
<dbReference type="RefSeq" id="WP_413279071.1">
    <property type="nucleotide sequence ID" value="NZ_JBHFNT010000170.1"/>
</dbReference>
<evidence type="ECO:0000256" key="2">
    <source>
        <dbReference type="SAM" id="Phobius"/>
    </source>
</evidence>
<evidence type="ECO:0000313" key="4">
    <source>
        <dbReference type="Proteomes" id="UP001576780"/>
    </source>
</evidence>
<comment type="caution">
    <text evidence="3">The sequence shown here is derived from an EMBL/GenBank/DDBJ whole genome shotgun (WGS) entry which is preliminary data.</text>
</comment>
<evidence type="ECO:0000256" key="1">
    <source>
        <dbReference type="SAM" id="MobiDB-lite"/>
    </source>
</evidence>
<feature type="transmembrane region" description="Helical" evidence="2">
    <location>
        <begin position="441"/>
        <end position="464"/>
    </location>
</feature>
<feature type="region of interest" description="Disordered" evidence="1">
    <location>
        <begin position="486"/>
        <end position="516"/>
    </location>
</feature>
<protein>
    <submittedName>
        <fullName evidence="3">Uncharacterized protein</fullName>
    </submittedName>
</protein>